<evidence type="ECO:0000256" key="8">
    <source>
        <dbReference type="PIRSR" id="PIRSR000137-2"/>
    </source>
</evidence>
<comment type="similarity">
    <text evidence="2">Belongs to the GMC oxidoreductase family.</text>
</comment>
<evidence type="ECO:0000256" key="2">
    <source>
        <dbReference type="ARBA" id="ARBA00010790"/>
    </source>
</evidence>
<dbReference type="GO" id="GO:0050660">
    <property type="term" value="F:flavin adenine dinucleotide binding"/>
    <property type="evidence" value="ECO:0007669"/>
    <property type="project" value="InterPro"/>
</dbReference>
<dbReference type="SUPFAM" id="SSF54373">
    <property type="entry name" value="FAD-linked reductases, C-terminal domain"/>
    <property type="match status" value="1"/>
</dbReference>
<evidence type="ECO:0000256" key="5">
    <source>
        <dbReference type="ARBA" id="ARBA00022827"/>
    </source>
</evidence>
<keyword evidence="4" id="KW-0732">Signal</keyword>
<feature type="binding site" evidence="8">
    <location>
        <position position="94"/>
    </location>
    <ligand>
        <name>FAD</name>
        <dbReference type="ChEBI" id="CHEBI:57692"/>
    </ligand>
</feature>
<feature type="domain" description="Glucose-methanol-choline oxidoreductase N-terminal" evidence="9">
    <location>
        <begin position="283"/>
        <end position="297"/>
    </location>
</feature>
<keyword evidence="11" id="KW-1185">Reference proteome</keyword>
<dbReference type="AlphaFoldDB" id="W4KFW7"/>
<accession>W4KFW7</accession>
<dbReference type="OrthoDB" id="269227at2759"/>
<dbReference type="eggNOG" id="KOG1238">
    <property type="taxonomic scope" value="Eukaryota"/>
</dbReference>
<dbReference type="PANTHER" id="PTHR11552:SF201">
    <property type="entry name" value="GLUCOSE-METHANOL-CHOLINE OXIDOREDUCTASE N-TERMINAL DOMAIN-CONTAINING PROTEIN"/>
    <property type="match status" value="1"/>
</dbReference>
<dbReference type="SUPFAM" id="SSF51905">
    <property type="entry name" value="FAD/NAD(P)-binding domain"/>
    <property type="match status" value="1"/>
</dbReference>
<keyword evidence="3" id="KW-0285">Flavoprotein</keyword>
<dbReference type="InterPro" id="IPR036188">
    <property type="entry name" value="FAD/NAD-bd_sf"/>
</dbReference>
<comment type="cofactor">
    <cofactor evidence="1 8">
        <name>FAD</name>
        <dbReference type="ChEBI" id="CHEBI:57692"/>
    </cofactor>
</comment>
<dbReference type="Pfam" id="PF05199">
    <property type="entry name" value="GMC_oxred_C"/>
    <property type="match status" value="1"/>
</dbReference>
<feature type="active site" description="Proton acceptor" evidence="7">
    <location>
        <position position="586"/>
    </location>
</feature>
<keyword evidence="6" id="KW-0560">Oxidoreductase</keyword>
<keyword evidence="5 8" id="KW-0274">FAD</keyword>
<dbReference type="GeneID" id="20678640"/>
<evidence type="ECO:0000256" key="7">
    <source>
        <dbReference type="PIRSR" id="PIRSR000137-1"/>
    </source>
</evidence>
<dbReference type="GO" id="GO:0016614">
    <property type="term" value="F:oxidoreductase activity, acting on CH-OH group of donors"/>
    <property type="evidence" value="ECO:0007669"/>
    <property type="project" value="InterPro"/>
</dbReference>
<evidence type="ECO:0000259" key="9">
    <source>
        <dbReference type="PROSITE" id="PS00624"/>
    </source>
</evidence>
<dbReference type="PANTHER" id="PTHR11552">
    <property type="entry name" value="GLUCOSE-METHANOL-CHOLINE GMC OXIDOREDUCTASE"/>
    <property type="match status" value="1"/>
</dbReference>
<dbReference type="Pfam" id="PF00732">
    <property type="entry name" value="GMC_oxred_N"/>
    <property type="match status" value="1"/>
</dbReference>
<evidence type="ECO:0000313" key="11">
    <source>
        <dbReference type="Proteomes" id="UP000030671"/>
    </source>
</evidence>
<dbReference type="InParanoid" id="W4KFW7"/>
<evidence type="ECO:0000256" key="6">
    <source>
        <dbReference type="ARBA" id="ARBA00023002"/>
    </source>
</evidence>
<evidence type="ECO:0000256" key="3">
    <source>
        <dbReference type="ARBA" id="ARBA00022630"/>
    </source>
</evidence>
<dbReference type="KEGG" id="hir:HETIRDRAFT_63458"/>
<dbReference type="InterPro" id="IPR007867">
    <property type="entry name" value="GMC_OxRtase_C"/>
</dbReference>
<proteinExistence type="inferred from homology"/>
<sequence>MIVTNPTDFVSTSFDYLIVGGGTAGIVLAARLSEDPDIVVGVIEAGDYLPDMPEINVPGMVGKSLGNPQIDWSFVTVPQSAANDRQIFEPRGKVVGGSSALNFMASGRASAEEYNALETLGSLGWSWDELLKYFKKSEKFTKPSAAVAKTYHAGYDYDFHGKDGPLQKSYPQWFNDYHVAFLDTLDKLGVPINTDNGRGYNAGTFTGAFSIDPATAARSHAGTAYYAPNADRKNLVLLTGAQATRVVLQQGTAGEVLATGIEFTKGGETFTARSKLEVILSAGSFQTPQLLELSGIGLSSVLEKHGIKQILNLPVGENLRAQTFIYPQDHPWVPAVFEVSKEVETMDILQDPESLAQQLKLYQEQQGGMLSSMFSAYSFVPLRTLNSPTDYAEWMGRLEKDTSLTDTPAHRKQLSLLKHWFSDTKQAQVEFIQLPGFFSVGPLKPKDGCRFHTLMITLLHPLSRGSVHIASADPTARPDIDPAYFKNPLDLDVMVRSVRFAQKIVATAPYAAVRAVPYDPPAEAESDAAVREWCRTRVEPLYHPIGTASMLPKADGGVVDASLKVYGTKNLRVVDASIIPLQLSAHIQSTVYAIAEKAADIIKASRA</sequence>
<dbReference type="Proteomes" id="UP000030671">
    <property type="component" value="Unassembled WGS sequence"/>
</dbReference>
<dbReference type="EMBL" id="KI925456">
    <property type="protein sequence ID" value="ETW84738.1"/>
    <property type="molecule type" value="Genomic_DNA"/>
</dbReference>
<dbReference type="PROSITE" id="PS00624">
    <property type="entry name" value="GMC_OXRED_2"/>
    <property type="match status" value="1"/>
</dbReference>
<dbReference type="InterPro" id="IPR000172">
    <property type="entry name" value="GMC_OxRdtase_N"/>
</dbReference>
<evidence type="ECO:0000256" key="4">
    <source>
        <dbReference type="ARBA" id="ARBA00022729"/>
    </source>
</evidence>
<protein>
    <submittedName>
        <fullName evidence="10">Choline dehydrogenase 6</fullName>
    </submittedName>
</protein>
<organism evidence="10 11">
    <name type="scientific">Heterobasidion irregulare (strain TC 32-1)</name>
    <dbReference type="NCBI Taxonomy" id="747525"/>
    <lineage>
        <taxon>Eukaryota</taxon>
        <taxon>Fungi</taxon>
        <taxon>Dikarya</taxon>
        <taxon>Basidiomycota</taxon>
        <taxon>Agaricomycotina</taxon>
        <taxon>Agaricomycetes</taxon>
        <taxon>Russulales</taxon>
        <taxon>Bondarzewiaceae</taxon>
        <taxon>Heterobasidion</taxon>
        <taxon>Heterobasidion annosum species complex</taxon>
    </lineage>
</organism>
<gene>
    <name evidence="10" type="primary">chd6</name>
    <name evidence="10" type="ORF">HETIRDRAFT_63458</name>
</gene>
<dbReference type="RefSeq" id="XP_009543298.1">
    <property type="nucleotide sequence ID" value="XM_009545003.1"/>
</dbReference>
<dbReference type="InterPro" id="IPR012132">
    <property type="entry name" value="GMC_OxRdtase"/>
</dbReference>
<dbReference type="Gene3D" id="3.30.560.10">
    <property type="entry name" value="Glucose Oxidase, domain 3"/>
    <property type="match status" value="1"/>
</dbReference>
<reference evidence="10 11" key="1">
    <citation type="journal article" date="2012" name="New Phytol.">
        <title>Insight into trade-off between wood decay and parasitism from the genome of a fungal forest pathogen.</title>
        <authorList>
            <person name="Olson A."/>
            <person name="Aerts A."/>
            <person name="Asiegbu F."/>
            <person name="Belbahri L."/>
            <person name="Bouzid O."/>
            <person name="Broberg A."/>
            <person name="Canback B."/>
            <person name="Coutinho P.M."/>
            <person name="Cullen D."/>
            <person name="Dalman K."/>
            <person name="Deflorio G."/>
            <person name="van Diepen L.T."/>
            <person name="Dunand C."/>
            <person name="Duplessis S."/>
            <person name="Durling M."/>
            <person name="Gonthier P."/>
            <person name="Grimwood J."/>
            <person name="Fossdal C.G."/>
            <person name="Hansson D."/>
            <person name="Henrissat B."/>
            <person name="Hietala A."/>
            <person name="Himmelstrand K."/>
            <person name="Hoffmeister D."/>
            <person name="Hogberg N."/>
            <person name="James T.Y."/>
            <person name="Karlsson M."/>
            <person name="Kohler A."/>
            <person name="Kues U."/>
            <person name="Lee Y.H."/>
            <person name="Lin Y.C."/>
            <person name="Lind M."/>
            <person name="Lindquist E."/>
            <person name="Lombard V."/>
            <person name="Lucas S."/>
            <person name="Lunden K."/>
            <person name="Morin E."/>
            <person name="Murat C."/>
            <person name="Park J."/>
            <person name="Raffaello T."/>
            <person name="Rouze P."/>
            <person name="Salamov A."/>
            <person name="Schmutz J."/>
            <person name="Solheim H."/>
            <person name="Stahlberg J."/>
            <person name="Velez H."/>
            <person name="de Vries R.P."/>
            <person name="Wiebenga A."/>
            <person name="Woodward S."/>
            <person name="Yakovlev I."/>
            <person name="Garbelotto M."/>
            <person name="Martin F."/>
            <person name="Grigoriev I.V."/>
            <person name="Stenlid J."/>
        </authorList>
    </citation>
    <scope>NUCLEOTIDE SEQUENCE [LARGE SCALE GENOMIC DNA]</scope>
    <source>
        <strain evidence="10 11">TC 32-1</strain>
    </source>
</reference>
<dbReference type="HOGENOM" id="CLU_002865_6_0_1"/>
<evidence type="ECO:0000313" key="10">
    <source>
        <dbReference type="EMBL" id="ETW84738.1"/>
    </source>
</evidence>
<feature type="active site" description="Proton donor" evidence="7">
    <location>
        <position position="543"/>
    </location>
</feature>
<dbReference type="Gene3D" id="3.50.50.60">
    <property type="entry name" value="FAD/NAD(P)-binding domain"/>
    <property type="match status" value="1"/>
</dbReference>
<evidence type="ECO:0000256" key="1">
    <source>
        <dbReference type="ARBA" id="ARBA00001974"/>
    </source>
</evidence>
<dbReference type="PIRSF" id="PIRSF000137">
    <property type="entry name" value="Alcohol_oxidase"/>
    <property type="match status" value="1"/>
</dbReference>
<name>W4KFW7_HETIT</name>